<evidence type="ECO:0000313" key="2">
    <source>
        <dbReference type="Proteomes" id="UP000531594"/>
    </source>
</evidence>
<dbReference type="RefSeq" id="WP_184527179.1">
    <property type="nucleotide sequence ID" value="NZ_JACHGK010000010.1"/>
</dbReference>
<dbReference type="AlphaFoldDB" id="A0A7X0HT41"/>
<proteinExistence type="predicted"/>
<sequence>MSSIDEQLEKVISRDRIYTSKLMAHLAWDSVYKHLLVITSFLEKRYILLKEYDEIDFKWMNRNLYIYEVVKDFETYEHHERIANCIYESDWLGEYSFILKTNRFNSEDARRLLEKNYSRFIYLQNQSIETIASIPIDFCIGVNKEISKAGFCWIKQDSPFYLEEGILCPRKNCATDGFGVIWCAKEEAEFIMEQITLITQKFNRNGSHFNLYQTTEDFLDDVLSVLTMIGNKTIKPAAMKDWSIKVLSGYSVS</sequence>
<comment type="caution">
    <text evidence="1">The sequence shown here is derived from an EMBL/GenBank/DDBJ whole genome shotgun (WGS) entry which is preliminary data.</text>
</comment>
<organism evidence="1 2">
    <name type="scientific">Bacillus benzoevorans</name>
    <dbReference type="NCBI Taxonomy" id="1456"/>
    <lineage>
        <taxon>Bacteria</taxon>
        <taxon>Bacillati</taxon>
        <taxon>Bacillota</taxon>
        <taxon>Bacilli</taxon>
        <taxon>Bacillales</taxon>
        <taxon>Bacillaceae</taxon>
        <taxon>Bacillus</taxon>
    </lineage>
</organism>
<gene>
    <name evidence="1" type="ORF">HNR53_002970</name>
</gene>
<reference evidence="1 2" key="1">
    <citation type="submission" date="2020-08" db="EMBL/GenBank/DDBJ databases">
        <title>Genomic Encyclopedia of Type Strains, Phase IV (KMG-IV): sequencing the most valuable type-strain genomes for metagenomic binning, comparative biology and taxonomic classification.</title>
        <authorList>
            <person name="Goeker M."/>
        </authorList>
    </citation>
    <scope>NUCLEOTIDE SEQUENCE [LARGE SCALE GENOMIC DNA]</scope>
    <source>
        <strain evidence="1 2">DSM 5391</strain>
    </source>
</reference>
<dbReference type="EMBL" id="JACHGK010000010">
    <property type="protein sequence ID" value="MBB6446313.1"/>
    <property type="molecule type" value="Genomic_DNA"/>
</dbReference>
<keyword evidence="2" id="KW-1185">Reference proteome</keyword>
<dbReference type="Proteomes" id="UP000531594">
    <property type="component" value="Unassembled WGS sequence"/>
</dbReference>
<evidence type="ECO:0000313" key="1">
    <source>
        <dbReference type="EMBL" id="MBB6446313.1"/>
    </source>
</evidence>
<accession>A0A7X0HT41</accession>
<protein>
    <submittedName>
        <fullName evidence="1">Uncharacterized protein</fullName>
    </submittedName>
</protein>
<name>A0A7X0HT41_9BACI</name>